<name>I3CCP9_9GAMM</name>
<evidence type="ECO:0000313" key="1">
    <source>
        <dbReference type="EMBL" id="EIJ41392.1"/>
    </source>
</evidence>
<reference evidence="1 2" key="1">
    <citation type="submission" date="2011-11" db="EMBL/GenBank/DDBJ databases">
        <title>Improved High-Quality Draft sequence of Beggiatoa alba B18lD.</title>
        <authorList>
            <consortium name="US DOE Joint Genome Institute"/>
            <person name="Lucas S."/>
            <person name="Han J."/>
            <person name="Lapidus A."/>
            <person name="Cheng J.-F."/>
            <person name="Goodwin L."/>
            <person name="Pitluck S."/>
            <person name="Peters L."/>
            <person name="Mikhailova N."/>
            <person name="Held B."/>
            <person name="Detter J.C."/>
            <person name="Han C."/>
            <person name="Tapia R."/>
            <person name="Land M."/>
            <person name="Hauser L."/>
            <person name="Kyrpides N."/>
            <person name="Ivanova N."/>
            <person name="Pagani I."/>
            <person name="Samuel K."/>
            <person name="Teske A."/>
            <person name="Mueller J."/>
            <person name="Woyke T."/>
        </authorList>
    </citation>
    <scope>NUCLEOTIDE SEQUENCE [LARGE SCALE GENOMIC DNA]</scope>
    <source>
        <strain evidence="1 2">B18LD</strain>
    </source>
</reference>
<accession>I3CCP9</accession>
<dbReference type="EMBL" id="JH600070">
    <property type="protein sequence ID" value="EIJ41392.1"/>
    <property type="molecule type" value="Genomic_DNA"/>
</dbReference>
<gene>
    <name evidence="1" type="ORF">BegalDRAFT_0473</name>
</gene>
<dbReference type="RefSeq" id="WP_002683283.1">
    <property type="nucleotide sequence ID" value="NZ_JH600070.1"/>
</dbReference>
<protein>
    <submittedName>
        <fullName evidence="1">Uncharacterized protein</fullName>
    </submittedName>
</protein>
<dbReference type="OrthoDB" id="9884338at2"/>
<dbReference type="STRING" id="395493.BegalDRAFT_0473"/>
<organism evidence="1 2">
    <name type="scientific">Beggiatoa alba B18LD</name>
    <dbReference type="NCBI Taxonomy" id="395493"/>
    <lineage>
        <taxon>Bacteria</taxon>
        <taxon>Pseudomonadati</taxon>
        <taxon>Pseudomonadota</taxon>
        <taxon>Gammaproteobacteria</taxon>
        <taxon>Thiotrichales</taxon>
        <taxon>Thiotrichaceae</taxon>
        <taxon>Beggiatoa</taxon>
    </lineage>
</organism>
<sequence>MSENLVEKRQIILTARQAAHQGLKASANPYPVDTPEYATWQHFYQMAKNEGSMQCLYALEYETSAY</sequence>
<dbReference type="AlphaFoldDB" id="I3CCP9"/>
<dbReference type="Proteomes" id="UP000005744">
    <property type="component" value="Unassembled WGS sequence"/>
</dbReference>
<proteinExistence type="predicted"/>
<keyword evidence="2" id="KW-1185">Reference proteome</keyword>
<evidence type="ECO:0000313" key="2">
    <source>
        <dbReference type="Proteomes" id="UP000005744"/>
    </source>
</evidence>
<dbReference type="HOGENOM" id="CLU_2822420_0_0_6"/>